<sequence>MAQTLTGLRWNRLSRWMYSIGSTDTQSELLHSEINPTGGGFLCPQRHSKVYFQLPECFRVTENPSTAVGRIILRSRIISGFLNQRLNNGQAIKLKE</sequence>
<proteinExistence type="predicted"/>
<evidence type="ECO:0000313" key="1">
    <source>
        <dbReference type="EMBL" id="TGX98962.1"/>
    </source>
</evidence>
<keyword evidence="2" id="KW-1185">Reference proteome</keyword>
<evidence type="ECO:0000313" key="2">
    <source>
        <dbReference type="Proteomes" id="UP000310532"/>
    </source>
</evidence>
<dbReference type="AlphaFoldDB" id="A0A4S2AEG5"/>
<accession>A0A4S2AEG5</accession>
<protein>
    <submittedName>
        <fullName evidence="1">Uncharacterized protein</fullName>
    </submittedName>
</protein>
<reference evidence="1 2" key="1">
    <citation type="submission" date="2019-04" db="EMBL/GenBank/DDBJ databases">
        <title>Microbes associate with the intestines of laboratory mice.</title>
        <authorList>
            <person name="Navarre W."/>
            <person name="Wong E."/>
            <person name="Huang K."/>
            <person name="Tropini C."/>
            <person name="Ng K."/>
            <person name="Yu B."/>
        </authorList>
    </citation>
    <scope>NUCLEOTIDE SEQUENCE [LARGE SCALE GENOMIC DNA]</scope>
    <source>
        <strain evidence="1 2">NM69_E16B</strain>
    </source>
</reference>
<name>A0A4S2AEG5_9BACE</name>
<dbReference type="EMBL" id="SRYZ01000071">
    <property type="protein sequence ID" value="TGX98962.1"/>
    <property type="molecule type" value="Genomic_DNA"/>
</dbReference>
<organism evidence="1 2">
    <name type="scientific">Bacteroides muris</name>
    <name type="common">ex Afrizal et al. 2022</name>
    <dbReference type="NCBI Taxonomy" id="2516960"/>
    <lineage>
        <taxon>Bacteria</taxon>
        <taxon>Pseudomonadati</taxon>
        <taxon>Bacteroidota</taxon>
        <taxon>Bacteroidia</taxon>
        <taxon>Bacteroidales</taxon>
        <taxon>Bacteroidaceae</taxon>
        <taxon>Bacteroides</taxon>
    </lineage>
</organism>
<comment type="caution">
    <text evidence="1">The sequence shown here is derived from an EMBL/GenBank/DDBJ whole genome shotgun (WGS) entry which is preliminary data.</text>
</comment>
<dbReference type="Proteomes" id="UP000310532">
    <property type="component" value="Unassembled WGS sequence"/>
</dbReference>
<gene>
    <name evidence="1" type="ORF">E5355_17940</name>
</gene>